<dbReference type="SUPFAM" id="SSF53187">
    <property type="entry name" value="Zn-dependent exopeptidases"/>
    <property type="match status" value="1"/>
</dbReference>
<reference evidence="3 4" key="1">
    <citation type="submission" date="2019-03" db="EMBL/GenBank/DDBJ databases">
        <title>Genomic Encyclopedia of Type Strains, Phase IV (KMG-IV): sequencing the most valuable type-strain genomes for metagenomic binning, comparative biology and taxonomic classification.</title>
        <authorList>
            <person name="Goeker M."/>
        </authorList>
    </citation>
    <scope>NUCLEOTIDE SEQUENCE [LARGE SCALE GENOMIC DNA]</scope>
    <source>
        <strain evidence="3 4">DSM 24591</strain>
    </source>
</reference>
<sequence>MSEHLVVDSVSAENVRARVTYICENIPSRLAGSDNGRRMAEDNAEALRAVGVPAEVHELQGLVSFPQPGKLQVLAPLAMSIEAYTSGHSLVTPPGGISGELIYVGSGSIDNYRDKDVTGKIILCEISYSPARMEKQRIAALQGACGAVMMNWGNPDDTTLPFGSIKPAWGNPTPETLRDEMPRMPSVGVSRSSGLKLKALCEQGPVQVTIETNVDNGWRPVQITIGEIQAPGREDFVIVGGHQDSWYGPAATDNAAGNACMVELARVFNVQRHHLKRGIVFGFWTGHETGTMIGSTWYADQNWDRLRSHAIAYLLIDQPACTGTTRWRTTSNIEMRRFHQQIEQRYLTVPRDWKPQKKGGDASFFGLGVPMLYGMGAFTETDLHNTADANLGWWHHSMECTIDKVDFQWMQPHLRVYAAWLWELCTAPILPFEFTAVARQFAARLEELDSNPAVAYLELGVVAKQSWRLEQLAARLDVCAQDWRVRYRTDNPDSEHAADILNHCLKRLSNILIPIQSTVKGVYGHDPYGFTPQLSTIPCLYETQRLAELALGSEEQLILETHLRRQRNRVADAVSDACNTVEDALAQLNNGSAHSPRCS</sequence>
<dbReference type="InterPro" id="IPR007484">
    <property type="entry name" value="Peptidase_M28"/>
</dbReference>
<accession>A0A4R3LTH2</accession>
<dbReference type="Proteomes" id="UP000295525">
    <property type="component" value="Unassembled WGS sequence"/>
</dbReference>
<dbReference type="Pfam" id="PF02225">
    <property type="entry name" value="PA"/>
    <property type="match status" value="1"/>
</dbReference>
<organism evidence="3 4">
    <name type="scientific">Paralcaligenes ureilyticus</name>
    <dbReference type="NCBI Taxonomy" id="627131"/>
    <lineage>
        <taxon>Bacteria</taxon>
        <taxon>Pseudomonadati</taxon>
        <taxon>Pseudomonadota</taxon>
        <taxon>Betaproteobacteria</taxon>
        <taxon>Burkholderiales</taxon>
        <taxon>Alcaligenaceae</taxon>
        <taxon>Paralcaligenes</taxon>
    </lineage>
</organism>
<keyword evidence="4" id="KW-1185">Reference proteome</keyword>
<dbReference type="PANTHER" id="PTHR10404:SF46">
    <property type="entry name" value="VACUOLAR PROTEIN SORTING-ASSOCIATED PROTEIN 70"/>
    <property type="match status" value="1"/>
</dbReference>
<protein>
    <submittedName>
        <fullName evidence="3">PA domain-containing protein</fullName>
    </submittedName>
</protein>
<dbReference type="InterPro" id="IPR039373">
    <property type="entry name" value="Peptidase_M28B"/>
</dbReference>
<dbReference type="Gene3D" id="3.50.30.30">
    <property type="match status" value="1"/>
</dbReference>
<comment type="caution">
    <text evidence="3">The sequence shown here is derived from an EMBL/GenBank/DDBJ whole genome shotgun (WGS) entry which is preliminary data.</text>
</comment>
<dbReference type="InterPro" id="IPR046450">
    <property type="entry name" value="PA_dom_sf"/>
</dbReference>
<dbReference type="InterPro" id="IPR003137">
    <property type="entry name" value="PA_domain"/>
</dbReference>
<name>A0A4R3LTH2_9BURK</name>
<evidence type="ECO:0000259" key="1">
    <source>
        <dbReference type="Pfam" id="PF02225"/>
    </source>
</evidence>
<evidence type="ECO:0000313" key="3">
    <source>
        <dbReference type="EMBL" id="TCT03721.1"/>
    </source>
</evidence>
<evidence type="ECO:0000259" key="2">
    <source>
        <dbReference type="Pfam" id="PF04389"/>
    </source>
</evidence>
<feature type="domain" description="PA" evidence="1">
    <location>
        <begin position="98"/>
        <end position="197"/>
    </location>
</feature>
<proteinExistence type="predicted"/>
<gene>
    <name evidence="3" type="ORF">EDC26_11427</name>
</gene>
<feature type="domain" description="Peptidase M28" evidence="2">
    <location>
        <begin position="225"/>
        <end position="332"/>
    </location>
</feature>
<dbReference type="AlphaFoldDB" id="A0A4R3LTH2"/>
<dbReference type="SUPFAM" id="SSF52025">
    <property type="entry name" value="PA domain"/>
    <property type="match status" value="1"/>
</dbReference>
<dbReference type="PANTHER" id="PTHR10404">
    <property type="entry name" value="N-ACETYLATED-ALPHA-LINKED ACIDIC DIPEPTIDASE"/>
    <property type="match status" value="1"/>
</dbReference>
<evidence type="ECO:0000313" key="4">
    <source>
        <dbReference type="Proteomes" id="UP000295525"/>
    </source>
</evidence>
<dbReference type="EMBL" id="SMAJ01000014">
    <property type="protein sequence ID" value="TCT03721.1"/>
    <property type="molecule type" value="Genomic_DNA"/>
</dbReference>
<dbReference type="Gene3D" id="3.40.630.10">
    <property type="entry name" value="Zn peptidases"/>
    <property type="match status" value="1"/>
</dbReference>
<dbReference type="Pfam" id="PF04389">
    <property type="entry name" value="Peptidase_M28"/>
    <property type="match status" value="1"/>
</dbReference>